<dbReference type="Pfam" id="PF00932">
    <property type="entry name" value="LTD"/>
    <property type="match status" value="1"/>
</dbReference>
<dbReference type="Pfam" id="PF13449">
    <property type="entry name" value="Phytase-like"/>
    <property type="match status" value="1"/>
</dbReference>
<reference evidence="5 6" key="1">
    <citation type="submission" date="2016-10" db="EMBL/GenBank/DDBJ databases">
        <authorList>
            <person name="de Groot N.N."/>
        </authorList>
    </citation>
    <scope>NUCLEOTIDE SEQUENCE [LARGE SCALE GENOMIC DNA]</scope>
    <source>
        <strain evidence="5 6">CGMCC 4.3491</strain>
    </source>
</reference>
<feature type="chain" id="PRO_5011496335" evidence="3">
    <location>
        <begin position="32"/>
        <end position="816"/>
    </location>
</feature>
<keyword evidence="2" id="KW-0472">Membrane</keyword>
<evidence type="ECO:0000256" key="1">
    <source>
        <dbReference type="SAM" id="MobiDB-lite"/>
    </source>
</evidence>
<dbReference type="InterPro" id="IPR036415">
    <property type="entry name" value="Lamin_tail_dom_sf"/>
</dbReference>
<dbReference type="EMBL" id="FNPZ01000003">
    <property type="protein sequence ID" value="SDZ25486.1"/>
    <property type="molecule type" value="Genomic_DNA"/>
</dbReference>
<keyword evidence="6" id="KW-1185">Reference proteome</keyword>
<proteinExistence type="predicted"/>
<protein>
    <submittedName>
        <fullName evidence="5">Lamin Tail Domain</fullName>
    </submittedName>
</protein>
<dbReference type="Proteomes" id="UP000198891">
    <property type="component" value="Unassembled WGS sequence"/>
</dbReference>
<sequence length="816" mass="84120">MLKRLPRPLAFVAGSALVLTGLFAVPAAAQAADDAPSDTAVAGLKINEIETDGKPDWAELINTGTQPLDASGSVLTGRENGVSLTIPSGTVIAPGDVYVAENDSFKLKKGDKLSLFAPDGTTLLDSYEWGDFHLDTWGRVPNGTGDFVEQATPSKGEPNPETTDPTDPTDPTDDSWKAIKLNEVTSANDDPTHDGYELVNTGDTDVDVASWKQTDSTSNPAPVEAPNGTVVPAHGYLVLLSNQGLSSSGDSVKLYLADGSTIVDSVGWGENDAQPGSWSRCGDATGAWAHTAVSSWGASNAEACAGTIIPPSDPGNGGEVPCQTEGASGSGPAIAGGIAWPGSQDWTVADNECQFVTPLSGQDVSGLDIDPAHPDVMWAVKNKSHVYRLVKSGDLWVPDTANGWSAGKDIVFPDGGGQPDSEGITVGPDGFLYITTERDNAASGVPLESVLRYDPSQSGATLQPTTQWVLTADLADAIDPVKADSNLGFEGITWVPDSYLTENAFVDQRTDAAYDPAHYPGHGTGLYFTALEKNGHLYAYALNADGSFHRVATIATGLPMIQDTQWDPDAQRVWAVADNTSAGSTTLLKIDAEGSFVVDRVYDRPTGLPDYNLEGFAIAPSSTCVDGVKKVIRSDDGNNGGHSLWSGTISCDLALGPQGPNPPAESDPTVTATPSTVKAGGTTTIKAEGLAAGTQYTVVLHSDPVTLGSAVADGDGKLTLKDVVIPAATAVGAHTITLAASADPGTVLASAAFTVTAASTTPPATTPSGDGKPVALASTGAEPLPWVALSSLLLLLGAGLVLTRVRARVRAGRGDA</sequence>
<feature type="transmembrane region" description="Helical" evidence="2">
    <location>
        <begin position="784"/>
        <end position="803"/>
    </location>
</feature>
<dbReference type="SUPFAM" id="SSF74853">
    <property type="entry name" value="Lamin A/C globular tail domain"/>
    <property type="match status" value="1"/>
</dbReference>
<dbReference type="SUPFAM" id="SSF75011">
    <property type="entry name" value="3-carboxy-cis,cis-mucoante lactonizing enzyme"/>
    <property type="match status" value="1"/>
</dbReference>
<name>A0A1H3RIJ9_9MICO</name>
<feature type="domain" description="LTD" evidence="4">
    <location>
        <begin position="37"/>
        <end position="131"/>
    </location>
</feature>
<feature type="region of interest" description="Disordered" evidence="1">
    <location>
        <begin position="141"/>
        <end position="175"/>
    </location>
</feature>
<organism evidence="5 6">
    <name type="scientific">Herbiconiux ginsengi</name>
    <dbReference type="NCBI Taxonomy" id="381665"/>
    <lineage>
        <taxon>Bacteria</taxon>
        <taxon>Bacillati</taxon>
        <taxon>Actinomycetota</taxon>
        <taxon>Actinomycetes</taxon>
        <taxon>Micrococcales</taxon>
        <taxon>Microbacteriaceae</taxon>
        <taxon>Herbiconiux</taxon>
    </lineage>
</organism>
<evidence type="ECO:0000256" key="3">
    <source>
        <dbReference type="SAM" id="SignalP"/>
    </source>
</evidence>
<dbReference type="InterPro" id="IPR027372">
    <property type="entry name" value="Phytase-like_dom"/>
</dbReference>
<keyword evidence="3" id="KW-0732">Signal</keyword>
<evidence type="ECO:0000259" key="4">
    <source>
        <dbReference type="PROSITE" id="PS51841"/>
    </source>
</evidence>
<evidence type="ECO:0000313" key="5">
    <source>
        <dbReference type="EMBL" id="SDZ25486.1"/>
    </source>
</evidence>
<evidence type="ECO:0000313" key="6">
    <source>
        <dbReference type="Proteomes" id="UP000198891"/>
    </source>
</evidence>
<feature type="compositionally biased region" description="Low complexity" evidence="1">
    <location>
        <begin position="157"/>
        <end position="166"/>
    </location>
</feature>
<gene>
    <name evidence="5" type="ORF">SAMN05216554_2838</name>
</gene>
<keyword evidence="2" id="KW-0812">Transmembrane</keyword>
<dbReference type="PROSITE" id="PS51841">
    <property type="entry name" value="LTD"/>
    <property type="match status" value="1"/>
</dbReference>
<accession>A0A1H3RIJ9</accession>
<dbReference type="RefSeq" id="WP_175494265.1">
    <property type="nucleotide sequence ID" value="NZ_FNPZ01000003.1"/>
</dbReference>
<dbReference type="AlphaFoldDB" id="A0A1H3RIJ9"/>
<evidence type="ECO:0000256" key="2">
    <source>
        <dbReference type="SAM" id="Phobius"/>
    </source>
</evidence>
<dbReference type="STRING" id="381665.SAMN05216554_2838"/>
<feature type="region of interest" description="Disordered" evidence="1">
    <location>
        <begin position="655"/>
        <end position="674"/>
    </location>
</feature>
<keyword evidence="2" id="KW-1133">Transmembrane helix</keyword>
<feature type="signal peptide" evidence="3">
    <location>
        <begin position="1"/>
        <end position="31"/>
    </location>
</feature>
<dbReference type="InterPro" id="IPR001322">
    <property type="entry name" value="Lamin_tail_dom"/>
</dbReference>